<dbReference type="EMBL" id="KY684108">
    <property type="protein sequence ID" value="ARF11357.1"/>
    <property type="molecule type" value="Genomic_DNA"/>
</dbReference>
<accession>A0A1V0SI13</accession>
<sequence>MSDSITKKNIDYYKKILQVVNEIDVIDKKLTKKYNRNQHELEILNEILQSSNNNFYTIVKNLQ</sequence>
<evidence type="ECO:0000313" key="1">
    <source>
        <dbReference type="EMBL" id="ARF11357.1"/>
    </source>
</evidence>
<gene>
    <name evidence="1" type="ORF">Klosneuvirus_1_214</name>
</gene>
<protein>
    <submittedName>
        <fullName evidence="1">Uncharacterized protein</fullName>
    </submittedName>
</protein>
<organism evidence="1">
    <name type="scientific">Klosneuvirus KNV1</name>
    <dbReference type="NCBI Taxonomy" id="1977640"/>
    <lineage>
        <taxon>Viruses</taxon>
        <taxon>Varidnaviria</taxon>
        <taxon>Bamfordvirae</taxon>
        <taxon>Nucleocytoviricota</taxon>
        <taxon>Megaviricetes</taxon>
        <taxon>Imitervirales</taxon>
        <taxon>Mimiviridae</taxon>
        <taxon>Klosneuvirinae</taxon>
        <taxon>Klosneuvirus</taxon>
    </lineage>
</organism>
<name>A0A1V0SI13_9VIRU</name>
<reference evidence="1" key="1">
    <citation type="journal article" date="2017" name="Science">
        <title>Giant viruses with an expanded complement of translation system components.</title>
        <authorList>
            <person name="Schulz F."/>
            <person name="Yutin N."/>
            <person name="Ivanova N.N."/>
            <person name="Ortega D.R."/>
            <person name="Lee T.K."/>
            <person name="Vierheilig J."/>
            <person name="Daims H."/>
            <person name="Horn M."/>
            <person name="Wagner M."/>
            <person name="Jensen G.J."/>
            <person name="Kyrpides N.C."/>
            <person name="Koonin E.V."/>
            <person name="Woyke T."/>
        </authorList>
    </citation>
    <scope>NUCLEOTIDE SEQUENCE</scope>
    <source>
        <strain evidence="1">KNV1</strain>
    </source>
</reference>
<proteinExistence type="predicted"/>